<evidence type="ECO:0000313" key="2">
    <source>
        <dbReference type="Proteomes" id="UP000066549"/>
    </source>
</evidence>
<gene>
    <name evidence="1" type="ORF">VI33_06470</name>
</gene>
<evidence type="ECO:0000313" key="1">
    <source>
        <dbReference type="EMBL" id="AKO66303.1"/>
    </source>
</evidence>
<accession>A0A0H4J3J7</accession>
<name>A0A0H4J3J7_9PROT</name>
<keyword evidence="2" id="KW-1185">Reference proteome</keyword>
<reference evidence="1 2" key="1">
    <citation type="submission" date="2015-03" db="EMBL/GenBank/DDBJ databases">
        <title>Comparative analysis of the OM43 clade including a novel species from Red Sea uncovers genomic and metabolic diversity among marine methylotrophs.</title>
        <authorList>
            <person name="Jimenez-Infante F."/>
            <person name="Ngugi D.K."/>
            <person name="Vinu M."/>
            <person name="Alam I."/>
            <person name="Kamau A."/>
            <person name="Blom J."/>
            <person name="Bajic V.B."/>
            <person name="Stingl U."/>
        </authorList>
    </citation>
    <scope>NUCLEOTIDE SEQUENCE [LARGE SCALE GENOMIC DNA]</scope>
    <source>
        <strain evidence="1 2">MBRSH7</strain>
    </source>
</reference>
<dbReference type="AlphaFoldDB" id="A0A0H4J3J7"/>
<sequence length="96" mass="11622">MSQKILNVKIIYNISNDEVTDILKRKKIDKYSLHYFNPFGFSRKVIEQEFLDFFNLEINQCNNIFIIFKNLFFGNRVKLILQILNNRKISFKEIKL</sequence>
<organism evidence="1 2">
    <name type="scientific">Methylophilales bacterium MBRS-H7</name>
    <dbReference type="NCBI Taxonomy" id="1623450"/>
    <lineage>
        <taxon>Bacteria</taxon>
        <taxon>Pseudomonadati</taxon>
        <taxon>Pseudomonadota</taxon>
        <taxon>Betaproteobacteria</taxon>
        <taxon>Nitrosomonadales</taxon>
        <taxon>OM43 clade</taxon>
    </lineage>
</organism>
<protein>
    <submittedName>
        <fullName evidence="1">Uncharacterized protein</fullName>
    </submittedName>
</protein>
<dbReference type="Proteomes" id="UP000066549">
    <property type="component" value="Chromosome"/>
</dbReference>
<proteinExistence type="predicted"/>
<dbReference type="EMBL" id="CP011002">
    <property type="protein sequence ID" value="AKO66303.1"/>
    <property type="molecule type" value="Genomic_DNA"/>
</dbReference>